<evidence type="ECO:0000313" key="1">
    <source>
        <dbReference type="EMBL" id="KKM14354.1"/>
    </source>
</evidence>
<protein>
    <submittedName>
        <fullName evidence="1">Uncharacterized protein</fullName>
    </submittedName>
</protein>
<proteinExistence type="predicted"/>
<accession>A0A0F9I3Y0</accession>
<gene>
    <name evidence="1" type="ORF">LCGC14_1706920</name>
</gene>
<comment type="caution">
    <text evidence="1">The sequence shown here is derived from an EMBL/GenBank/DDBJ whole genome shotgun (WGS) entry which is preliminary data.</text>
</comment>
<sequence>MNEQQQECYGISYAMHSHDIERLERVSFWARDLDEGNETPYRNMVNIRDENAKQRAKDGQA</sequence>
<organism evidence="1">
    <name type="scientific">marine sediment metagenome</name>
    <dbReference type="NCBI Taxonomy" id="412755"/>
    <lineage>
        <taxon>unclassified sequences</taxon>
        <taxon>metagenomes</taxon>
        <taxon>ecological metagenomes</taxon>
    </lineage>
</organism>
<dbReference type="AlphaFoldDB" id="A0A0F9I3Y0"/>
<dbReference type="EMBL" id="LAZR01015163">
    <property type="protein sequence ID" value="KKM14354.1"/>
    <property type="molecule type" value="Genomic_DNA"/>
</dbReference>
<reference evidence="1" key="1">
    <citation type="journal article" date="2015" name="Nature">
        <title>Complex archaea that bridge the gap between prokaryotes and eukaryotes.</title>
        <authorList>
            <person name="Spang A."/>
            <person name="Saw J.H."/>
            <person name="Jorgensen S.L."/>
            <person name="Zaremba-Niedzwiedzka K."/>
            <person name="Martijn J."/>
            <person name="Lind A.E."/>
            <person name="van Eijk R."/>
            <person name="Schleper C."/>
            <person name="Guy L."/>
            <person name="Ettema T.J."/>
        </authorList>
    </citation>
    <scope>NUCLEOTIDE SEQUENCE</scope>
</reference>
<name>A0A0F9I3Y0_9ZZZZ</name>